<proteinExistence type="predicted"/>
<evidence type="ECO:0000313" key="2">
    <source>
        <dbReference type="EMBL" id="SEG65582.1"/>
    </source>
</evidence>
<gene>
    <name evidence="2" type="ORF">SAMN04488115_108189</name>
</gene>
<protein>
    <submittedName>
        <fullName evidence="2">Uncharacterized protein</fullName>
    </submittedName>
</protein>
<accession>A0A1H6BY49</accession>
<dbReference type="AlphaFoldDB" id="A0A1H6BY49"/>
<keyword evidence="1" id="KW-0732">Signal</keyword>
<feature type="chain" id="PRO_5009294215" evidence="1">
    <location>
        <begin position="23"/>
        <end position="116"/>
    </location>
</feature>
<sequence length="116" mass="12278">MTKLQRVIAAGLTGLCAGLVFAVAPAAAQQAKPPAQIKITNMRAAPLTTFEVATTGDQSRLVGKLDKPLAPGKSASIKLNKPNGCNYFVLAKFSDDAESDAESMDLCKERTIRLTE</sequence>
<keyword evidence="3" id="KW-1185">Reference proteome</keyword>
<organism evidence="2 3">
    <name type="scientific">Bosea lathyri</name>
    <dbReference type="NCBI Taxonomy" id="1036778"/>
    <lineage>
        <taxon>Bacteria</taxon>
        <taxon>Pseudomonadati</taxon>
        <taxon>Pseudomonadota</taxon>
        <taxon>Alphaproteobacteria</taxon>
        <taxon>Hyphomicrobiales</taxon>
        <taxon>Boseaceae</taxon>
        <taxon>Bosea</taxon>
    </lineage>
</organism>
<dbReference type="OrthoDB" id="8021144at2"/>
<evidence type="ECO:0000313" key="3">
    <source>
        <dbReference type="Proteomes" id="UP000236743"/>
    </source>
</evidence>
<dbReference type="Proteomes" id="UP000236743">
    <property type="component" value="Unassembled WGS sequence"/>
</dbReference>
<evidence type="ECO:0000256" key="1">
    <source>
        <dbReference type="SAM" id="SignalP"/>
    </source>
</evidence>
<feature type="signal peptide" evidence="1">
    <location>
        <begin position="1"/>
        <end position="22"/>
    </location>
</feature>
<name>A0A1H6BY49_9HYPH</name>
<reference evidence="2 3" key="1">
    <citation type="submission" date="2016-10" db="EMBL/GenBank/DDBJ databases">
        <authorList>
            <person name="de Groot N.N."/>
        </authorList>
    </citation>
    <scope>NUCLEOTIDE SEQUENCE [LARGE SCALE GENOMIC DNA]</scope>
    <source>
        <strain evidence="2 3">DSM 26656</strain>
    </source>
</reference>
<dbReference type="EMBL" id="FNUY01000008">
    <property type="protein sequence ID" value="SEG65582.1"/>
    <property type="molecule type" value="Genomic_DNA"/>
</dbReference>
<dbReference type="RefSeq" id="WP_103874143.1">
    <property type="nucleotide sequence ID" value="NZ_FNUY01000008.1"/>
</dbReference>